<keyword evidence="2 3" id="KW-0378">Hydrolase</keyword>
<evidence type="ECO:0000313" key="3">
    <source>
        <dbReference type="EMBL" id="MDN3609187.1"/>
    </source>
</evidence>
<evidence type="ECO:0000313" key="4">
    <source>
        <dbReference type="Proteomes" id="UP001238540"/>
    </source>
</evidence>
<dbReference type="EMBL" id="JAUFQC010000001">
    <property type="protein sequence ID" value="MDN3609187.1"/>
    <property type="molecule type" value="Genomic_DNA"/>
</dbReference>
<dbReference type="EC" id="3.1.-.-" evidence="3"/>
<dbReference type="CDD" id="cd01310">
    <property type="entry name" value="TatD_DNAse"/>
    <property type="match status" value="1"/>
</dbReference>
<evidence type="ECO:0000256" key="1">
    <source>
        <dbReference type="ARBA" id="ARBA00009275"/>
    </source>
</evidence>
<dbReference type="SUPFAM" id="SSF51556">
    <property type="entry name" value="Metallo-dependent hydrolases"/>
    <property type="match status" value="1"/>
</dbReference>
<dbReference type="PIRSF" id="PIRSF005902">
    <property type="entry name" value="DNase_TatD"/>
    <property type="match status" value="1"/>
</dbReference>
<protein>
    <submittedName>
        <fullName evidence="3">TatD family hydrolase</fullName>
        <ecNumber evidence="3">3.1.-.-</ecNumber>
    </submittedName>
</protein>
<organism evidence="3 4">
    <name type="scientific">Vibrio ostreicida</name>
    <dbReference type="NCBI Taxonomy" id="526588"/>
    <lineage>
        <taxon>Bacteria</taxon>
        <taxon>Pseudomonadati</taxon>
        <taxon>Pseudomonadota</taxon>
        <taxon>Gammaproteobacteria</taxon>
        <taxon>Vibrionales</taxon>
        <taxon>Vibrionaceae</taxon>
        <taxon>Vibrio</taxon>
    </lineage>
</organism>
<dbReference type="InterPro" id="IPR032466">
    <property type="entry name" value="Metal_Hydrolase"/>
</dbReference>
<reference evidence="4" key="1">
    <citation type="journal article" date="2019" name="Int. J. Syst. Evol. Microbiol.">
        <title>The Global Catalogue of Microorganisms (GCM) 10K type strain sequencing project: providing services to taxonomists for standard genome sequencing and annotation.</title>
        <authorList>
            <consortium name="The Broad Institute Genomics Platform"/>
            <consortium name="The Broad Institute Genome Sequencing Center for Infectious Disease"/>
            <person name="Wu L."/>
            <person name="Ma J."/>
        </authorList>
    </citation>
    <scope>NUCLEOTIDE SEQUENCE [LARGE SCALE GENOMIC DNA]</scope>
    <source>
        <strain evidence="4">CECT 7398</strain>
    </source>
</reference>
<dbReference type="PANTHER" id="PTHR46124:SF3">
    <property type="entry name" value="HYDROLASE"/>
    <property type="match status" value="1"/>
</dbReference>
<proteinExistence type="inferred from homology"/>
<evidence type="ECO:0000256" key="2">
    <source>
        <dbReference type="ARBA" id="ARBA00022801"/>
    </source>
</evidence>
<dbReference type="PROSITE" id="PS01091">
    <property type="entry name" value="TATD_3"/>
    <property type="match status" value="1"/>
</dbReference>
<dbReference type="Proteomes" id="UP001238540">
    <property type="component" value="Unassembled WGS sequence"/>
</dbReference>
<gene>
    <name evidence="3" type="ORF">QWZ16_05545</name>
</gene>
<dbReference type="Gene3D" id="3.20.20.140">
    <property type="entry name" value="Metal-dependent hydrolases"/>
    <property type="match status" value="1"/>
</dbReference>
<dbReference type="GO" id="GO:0016787">
    <property type="term" value="F:hydrolase activity"/>
    <property type="evidence" value="ECO:0007669"/>
    <property type="project" value="UniProtKB-KW"/>
</dbReference>
<dbReference type="Pfam" id="PF01026">
    <property type="entry name" value="TatD_DNase"/>
    <property type="match status" value="1"/>
</dbReference>
<comment type="caution">
    <text evidence="3">The sequence shown here is derived from an EMBL/GenBank/DDBJ whole genome shotgun (WGS) entry which is preliminary data.</text>
</comment>
<dbReference type="InterPro" id="IPR018228">
    <property type="entry name" value="DNase_TatD-rel_CS"/>
</dbReference>
<keyword evidence="4" id="KW-1185">Reference proteome</keyword>
<name>A0ABT8BST2_9VIBR</name>
<dbReference type="PANTHER" id="PTHR46124">
    <property type="entry name" value="D-AMINOACYL-TRNA DEACYLASE"/>
    <property type="match status" value="1"/>
</dbReference>
<comment type="similarity">
    <text evidence="1">Belongs to the metallo-dependent hydrolases superfamily. TatD-type hydrolase family.</text>
</comment>
<dbReference type="PROSITE" id="PS01137">
    <property type="entry name" value="TATD_1"/>
    <property type="match status" value="1"/>
</dbReference>
<accession>A0ABT8BST2</accession>
<dbReference type="RefSeq" id="WP_076586374.1">
    <property type="nucleotide sequence ID" value="NZ_JABEYA020000002.1"/>
</dbReference>
<sequence>MRLFDTHCHFDFEPFSQNFDSQLLRANQHGVERFVIPTIGPSNWSSVALLAKQHPSLFFALGFHPHFIDAQSVEHFSLLESLLANQPAQCVAVGECGLDGAIPLQASIQEQVFIRQLELAASFHLPVILHGRKTHNRMLQLIKNSRFKGGGVLHGFSGSYQQAMQFVELGFYIGVGGVITYPRAQKTRRAVKQLSLEHIVLETDAPDMPLYGHQGEINHPKMLTKILACLADLKEMPFQTVMDSVWSNSHLAFNMDDGA</sequence>
<dbReference type="InterPro" id="IPR001130">
    <property type="entry name" value="TatD-like"/>
</dbReference>